<comment type="caution">
    <text evidence="1">The sequence shown here is derived from an EMBL/GenBank/DDBJ whole genome shotgun (WGS) entry which is preliminary data.</text>
</comment>
<dbReference type="AlphaFoldDB" id="A0A1D3D4H7"/>
<keyword evidence="2" id="KW-1185">Reference proteome</keyword>
<sequence length="94" mass="10793">MLDAAMRDVVCYVLSEFQTACHEMRLQPVEGELRLHLPLGERRQQRQQLLLLQTSPKNAQAEHWGRVSCGDLVSVVGVAACRWERLKKDCRYVA</sequence>
<dbReference type="EMBL" id="JROU02000773">
    <property type="protein sequence ID" value="OEH78342.1"/>
    <property type="molecule type" value="Genomic_DNA"/>
</dbReference>
<dbReference type="Proteomes" id="UP000095192">
    <property type="component" value="Unassembled WGS sequence"/>
</dbReference>
<dbReference type="InParanoid" id="A0A1D3D4H7"/>
<dbReference type="VEuPathDB" id="ToxoDB:cyc_03976"/>
<gene>
    <name evidence="1" type="ORF">cyc_03976</name>
</gene>
<protein>
    <submittedName>
        <fullName evidence="1">Uncharacterized protein</fullName>
    </submittedName>
</protein>
<proteinExistence type="predicted"/>
<evidence type="ECO:0000313" key="2">
    <source>
        <dbReference type="Proteomes" id="UP000095192"/>
    </source>
</evidence>
<evidence type="ECO:0000313" key="1">
    <source>
        <dbReference type="EMBL" id="OEH78342.1"/>
    </source>
</evidence>
<name>A0A1D3D4H7_9EIME</name>
<organism evidence="1 2">
    <name type="scientific">Cyclospora cayetanensis</name>
    <dbReference type="NCBI Taxonomy" id="88456"/>
    <lineage>
        <taxon>Eukaryota</taxon>
        <taxon>Sar</taxon>
        <taxon>Alveolata</taxon>
        <taxon>Apicomplexa</taxon>
        <taxon>Conoidasida</taxon>
        <taxon>Coccidia</taxon>
        <taxon>Eucoccidiorida</taxon>
        <taxon>Eimeriorina</taxon>
        <taxon>Eimeriidae</taxon>
        <taxon>Cyclospora</taxon>
    </lineage>
</organism>
<reference evidence="1 2" key="1">
    <citation type="journal article" date="2016" name="BMC Genomics">
        <title>Comparative genomics reveals Cyclospora cayetanensis possesses coccidia-like metabolism and invasion components but unique surface antigens.</title>
        <authorList>
            <person name="Liu S."/>
            <person name="Wang L."/>
            <person name="Zheng H."/>
            <person name="Xu Z."/>
            <person name="Roellig D.M."/>
            <person name="Li N."/>
            <person name="Frace M.A."/>
            <person name="Tang K."/>
            <person name="Arrowood M.J."/>
            <person name="Moss D.M."/>
            <person name="Zhang L."/>
            <person name="Feng Y."/>
            <person name="Xiao L."/>
        </authorList>
    </citation>
    <scope>NUCLEOTIDE SEQUENCE [LARGE SCALE GENOMIC DNA]</scope>
    <source>
        <strain evidence="1 2">CHN_HEN01</strain>
    </source>
</reference>
<accession>A0A1D3D4H7</accession>